<protein>
    <submittedName>
        <fullName evidence="2">Uncharacterized protein</fullName>
    </submittedName>
</protein>
<evidence type="ECO:0000313" key="2">
    <source>
        <dbReference type="EMBL" id="KAG5580949.1"/>
    </source>
</evidence>
<feature type="region of interest" description="Disordered" evidence="1">
    <location>
        <begin position="47"/>
        <end position="68"/>
    </location>
</feature>
<organism evidence="2 3">
    <name type="scientific">Solanum commersonii</name>
    <name type="common">Commerson's wild potato</name>
    <name type="synonym">Commerson's nightshade</name>
    <dbReference type="NCBI Taxonomy" id="4109"/>
    <lineage>
        <taxon>Eukaryota</taxon>
        <taxon>Viridiplantae</taxon>
        <taxon>Streptophyta</taxon>
        <taxon>Embryophyta</taxon>
        <taxon>Tracheophyta</taxon>
        <taxon>Spermatophyta</taxon>
        <taxon>Magnoliopsida</taxon>
        <taxon>eudicotyledons</taxon>
        <taxon>Gunneridae</taxon>
        <taxon>Pentapetalae</taxon>
        <taxon>asterids</taxon>
        <taxon>lamiids</taxon>
        <taxon>Solanales</taxon>
        <taxon>Solanaceae</taxon>
        <taxon>Solanoideae</taxon>
        <taxon>Solaneae</taxon>
        <taxon>Solanum</taxon>
    </lineage>
</organism>
<sequence>MPATLLEGFLQNFLGKRHSLRYSAQEGSSHIVEEYFQRTLGESFKNLGQGQSTIFPSKPDAKSAMRNP</sequence>
<reference evidence="2 3" key="1">
    <citation type="submission" date="2020-09" db="EMBL/GenBank/DDBJ databases">
        <title>De no assembly of potato wild relative species, Solanum commersonii.</title>
        <authorList>
            <person name="Cho K."/>
        </authorList>
    </citation>
    <scope>NUCLEOTIDE SEQUENCE [LARGE SCALE GENOMIC DNA]</scope>
    <source>
        <strain evidence="2">LZ3.2</strain>
        <tissue evidence="2">Leaf</tissue>
    </source>
</reference>
<keyword evidence="3" id="KW-1185">Reference proteome</keyword>
<dbReference type="EMBL" id="JACXVP010000010">
    <property type="protein sequence ID" value="KAG5580949.1"/>
    <property type="molecule type" value="Genomic_DNA"/>
</dbReference>
<dbReference type="Proteomes" id="UP000824120">
    <property type="component" value="Chromosome 10"/>
</dbReference>
<evidence type="ECO:0000313" key="3">
    <source>
        <dbReference type="Proteomes" id="UP000824120"/>
    </source>
</evidence>
<proteinExistence type="predicted"/>
<gene>
    <name evidence="2" type="ORF">H5410_051576</name>
</gene>
<comment type="caution">
    <text evidence="2">The sequence shown here is derived from an EMBL/GenBank/DDBJ whole genome shotgun (WGS) entry which is preliminary data.</text>
</comment>
<evidence type="ECO:0000256" key="1">
    <source>
        <dbReference type="SAM" id="MobiDB-lite"/>
    </source>
</evidence>
<dbReference type="AlphaFoldDB" id="A0A9J5X0H2"/>
<accession>A0A9J5X0H2</accession>
<name>A0A9J5X0H2_SOLCO</name>
<dbReference type="OrthoDB" id="288590at2759"/>
<feature type="compositionally biased region" description="Basic and acidic residues" evidence="1">
    <location>
        <begin position="59"/>
        <end position="68"/>
    </location>
</feature>